<accession>A0ACC6Q6C9</accession>
<keyword evidence="2" id="KW-1185">Reference proteome</keyword>
<gene>
    <name evidence="1" type="ORF">WKI67_37980</name>
</gene>
<dbReference type="EMBL" id="JBBKAJ010000022">
    <property type="protein sequence ID" value="MEJ8639152.1"/>
    <property type="molecule type" value="Genomic_DNA"/>
</dbReference>
<dbReference type="Proteomes" id="UP001377168">
    <property type="component" value="Unassembled WGS sequence"/>
</dbReference>
<evidence type="ECO:0000313" key="2">
    <source>
        <dbReference type="Proteomes" id="UP001377168"/>
    </source>
</evidence>
<evidence type="ECO:0000313" key="1">
    <source>
        <dbReference type="EMBL" id="MEJ8639152.1"/>
    </source>
</evidence>
<reference evidence="1" key="1">
    <citation type="submission" date="2024-03" db="EMBL/GenBank/DDBJ databases">
        <title>Novel Streptomyces species of biotechnological and ecological value are a feature of Machair soil.</title>
        <authorList>
            <person name="Prole J.R."/>
            <person name="Goodfellow M."/>
            <person name="Allenby N."/>
            <person name="Ward A.C."/>
        </authorList>
    </citation>
    <scope>NUCLEOTIDE SEQUENCE</scope>
    <source>
        <strain evidence="1">MS2.AVA.5</strain>
    </source>
</reference>
<organism evidence="1 2">
    <name type="scientific">Streptomyces achmelvichensis</name>
    <dbReference type="NCBI Taxonomy" id="3134111"/>
    <lineage>
        <taxon>Bacteria</taxon>
        <taxon>Bacillati</taxon>
        <taxon>Actinomycetota</taxon>
        <taxon>Actinomycetes</taxon>
        <taxon>Kitasatosporales</taxon>
        <taxon>Streptomycetaceae</taxon>
        <taxon>Streptomyces</taxon>
    </lineage>
</organism>
<comment type="caution">
    <text evidence="1">The sequence shown here is derived from an EMBL/GenBank/DDBJ whole genome shotgun (WGS) entry which is preliminary data.</text>
</comment>
<protein>
    <submittedName>
        <fullName evidence="1">YdeI/OmpD-associated family protein</fullName>
    </submittedName>
</protein>
<sequence>MEPIDGVEVLFFEDDDRLEAWLAEHHGLAAGVWLKLAKKSSGIRSVTPGQVIDVALCYGWIDGQRRSLDASYYLQKITPRRARSQWSQVNVGKVAALEEAGRMRDPGRAQVEAAKADGRWEAAYASQKTASVPPDLAAALDAAETAKAFFDRLNKTDRYGVILQLLRARTPTARAAKLESVMALLEAERKPQ</sequence>
<proteinExistence type="predicted"/>
<name>A0ACC6Q6C9_9ACTN</name>